<name>A0A517QG00_9PLAN</name>
<dbReference type="AlphaFoldDB" id="A0A517QG00"/>
<protein>
    <submittedName>
        <fullName evidence="1">Uncharacterized protein</fullName>
    </submittedName>
</protein>
<organism evidence="1 2">
    <name type="scientific">Gimesia panareensis</name>
    <dbReference type="NCBI Taxonomy" id="2527978"/>
    <lineage>
        <taxon>Bacteria</taxon>
        <taxon>Pseudomonadati</taxon>
        <taxon>Planctomycetota</taxon>
        <taxon>Planctomycetia</taxon>
        <taxon>Planctomycetales</taxon>
        <taxon>Planctomycetaceae</taxon>
        <taxon>Gimesia</taxon>
    </lineage>
</organism>
<proteinExistence type="predicted"/>
<keyword evidence="2" id="KW-1185">Reference proteome</keyword>
<reference evidence="1 2" key="1">
    <citation type="submission" date="2019-03" db="EMBL/GenBank/DDBJ databases">
        <title>Deep-cultivation of Planctomycetes and their phenomic and genomic characterization uncovers novel biology.</title>
        <authorList>
            <person name="Wiegand S."/>
            <person name="Jogler M."/>
            <person name="Boedeker C."/>
            <person name="Pinto D."/>
            <person name="Vollmers J."/>
            <person name="Rivas-Marin E."/>
            <person name="Kohn T."/>
            <person name="Peeters S.H."/>
            <person name="Heuer A."/>
            <person name="Rast P."/>
            <person name="Oberbeckmann S."/>
            <person name="Bunk B."/>
            <person name="Jeske O."/>
            <person name="Meyerdierks A."/>
            <person name="Storesund J.E."/>
            <person name="Kallscheuer N."/>
            <person name="Luecker S."/>
            <person name="Lage O.M."/>
            <person name="Pohl T."/>
            <person name="Merkel B.J."/>
            <person name="Hornburger P."/>
            <person name="Mueller R.-W."/>
            <person name="Bruemmer F."/>
            <person name="Labrenz M."/>
            <person name="Spormann A.M."/>
            <person name="Op den Camp H."/>
            <person name="Overmann J."/>
            <person name="Amann R."/>
            <person name="Jetten M.S.M."/>
            <person name="Mascher T."/>
            <person name="Medema M.H."/>
            <person name="Devos D.P."/>
            <person name="Kaster A.-K."/>
            <person name="Ovreas L."/>
            <person name="Rohde M."/>
            <person name="Galperin M.Y."/>
            <person name="Jogler C."/>
        </authorList>
    </citation>
    <scope>NUCLEOTIDE SEQUENCE [LARGE SCALE GENOMIC DNA]</scope>
    <source>
        <strain evidence="1 2">Enr10</strain>
    </source>
</reference>
<evidence type="ECO:0000313" key="1">
    <source>
        <dbReference type="EMBL" id="QDT30569.1"/>
    </source>
</evidence>
<gene>
    <name evidence="1" type="ORF">Enr10x_59370</name>
</gene>
<accession>A0A517QG00</accession>
<dbReference type="Proteomes" id="UP000315647">
    <property type="component" value="Chromosome"/>
</dbReference>
<evidence type="ECO:0000313" key="2">
    <source>
        <dbReference type="Proteomes" id="UP000315647"/>
    </source>
</evidence>
<sequence length="63" mass="6982">MDRFTESETSCFTETGHHYYVVSTFPNGANPFKGPLSGLILVFFTEIRDLGVDQSGEKLALLP</sequence>
<dbReference type="EMBL" id="CP037421">
    <property type="protein sequence ID" value="QDT30569.1"/>
    <property type="molecule type" value="Genomic_DNA"/>
</dbReference>